<keyword evidence="1" id="KW-0812">Transmembrane</keyword>
<evidence type="ECO:0000259" key="2">
    <source>
        <dbReference type="PROSITE" id="PS50042"/>
    </source>
</evidence>
<protein>
    <submittedName>
        <fullName evidence="3">cNMP binding protein</fullName>
    </submittedName>
</protein>
<evidence type="ECO:0000256" key="1">
    <source>
        <dbReference type="SAM" id="Phobius"/>
    </source>
</evidence>
<organism evidence="3 4">
    <name type="scientific">Oryctes borbonicus</name>
    <dbReference type="NCBI Taxonomy" id="1629725"/>
    <lineage>
        <taxon>Eukaryota</taxon>
        <taxon>Metazoa</taxon>
        <taxon>Ecdysozoa</taxon>
        <taxon>Arthropoda</taxon>
        <taxon>Hexapoda</taxon>
        <taxon>Insecta</taxon>
        <taxon>Pterygota</taxon>
        <taxon>Neoptera</taxon>
        <taxon>Endopterygota</taxon>
        <taxon>Coleoptera</taxon>
        <taxon>Polyphaga</taxon>
        <taxon>Scarabaeiformia</taxon>
        <taxon>Scarabaeidae</taxon>
        <taxon>Dynastinae</taxon>
        <taxon>Oryctes</taxon>
    </lineage>
</organism>
<feature type="non-terminal residue" evidence="3">
    <location>
        <position position="1"/>
    </location>
</feature>
<feature type="domain" description="Cyclic nucleotide-binding" evidence="2">
    <location>
        <begin position="150"/>
        <end position="266"/>
    </location>
</feature>
<dbReference type="GO" id="GO:0035725">
    <property type="term" value="P:sodium ion transmembrane transport"/>
    <property type="evidence" value="ECO:0007669"/>
    <property type="project" value="TreeGrafter"/>
</dbReference>
<evidence type="ECO:0000313" key="4">
    <source>
        <dbReference type="Proteomes" id="UP000051574"/>
    </source>
</evidence>
<dbReference type="InterPro" id="IPR000595">
    <property type="entry name" value="cNMP-bd_dom"/>
</dbReference>
<dbReference type="SMART" id="SM00100">
    <property type="entry name" value="cNMP"/>
    <property type="match status" value="1"/>
</dbReference>
<gene>
    <name evidence="3" type="ORF">AMK59_1743</name>
</gene>
<dbReference type="PANTHER" id="PTHR45689:SF14">
    <property type="entry name" value="CYCLIC NUCLEOTIDE-GATED CATION CHANNEL SUBUNIT A-LIKE PROTEIN"/>
    <property type="match status" value="1"/>
</dbReference>
<dbReference type="GO" id="GO:0005249">
    <property type="term" value="F:voltage-gated potassium channel activity"/>
    <property type="evidence" value="ECO:0007669"/>
    <property type="project" value="TreeGrafter"/>
</dbReference>
<dbReference type="InterPro" id="IPR051413">
    <property type="entry name" value="K/Na_HCN_channel"/>
</dbReference>
<sequence>GCIQSVTSIKEDNRSYNFYGAYARLFRSSTYFATFCFTNGTSKYFPTYVYILIWVLSKVVAFYIIGQLMECVLCARSSNRKYVEIVRELQEFMRHKQLPSSLQRRLLSYYEYKFQKTYFREAEILSIISGQLKQDLILHSCRKLVEDVNFFQNLPTPLIIRIVSVLTTEIYLVNDVIIKANTPGECMYFIASGCVAEYSRSGFEIKHLEDGEYFGEHSLLTREIRDHSYIATETCELYRLDYSDFVKVIMSYPDLVEKIAKHAMERIEQTDYTEAHSKRRVKVTK</sequence>
<dbReference type="EMBL" id="LJIG01000397">
    <property type="protein sequence ID" value="KRT86543.1"/>
    <property type="molecule type" value="Genomic_DNA"/>
</dbReference>
<dbReference type="PANTHER" id="PTHR45689">
    <property type="entry name" value="I[[H]] CHANNEL, ISOFORM E"/>
    <property type="match status" value="1"/>
</dbReference>
<dbReference type="Gene3D" id="1.10.287.630">
    <property type="entry name" value="Helix hairpin bin"/>
    <property type="match status" value="1"/>
</dbReference>
<dbReference type="AlphaFoldDB" id="A0A0T6BGX1"/>
<keyword evidence="4" id="KW-1185">Reference proteome</keyword>
<dbReference type="Pfam" id="PF00027">
    <property type="entry name" value="cNMP_binding"/>
    <property type="match status" value="1"/>
</dbReference>
<keyword evidence="1" id="KW-0472">Membrane</keyword>
<dbReference type="GO" id="GO:0003254">
    <property type="term" value="P:regulation of membrane depolarization"/>
    <property type="evidence" value="ECO:0007669"/>
    <property type="project" value="TreeGrafter"/>
</dbReference>
<dbReference type="SUPFAM" id="SSF51206">
    <property type="entry name" value="cAMP-binding domain-like"/>
    <property type="match status" value="1"/>
</dbReference>
<accession>A0A0T6BGX1</accession>
<dbReference type="Proteomes" id="UP000051574">
    <property type="component" value="Unassembled WGS sequence"/>
</dbReference>
<keyword evidence="1" id="KW-1133">Transmembrane helix</keyword>
<dbReference type="Gene3D" id="2.60.120.10">
    <property type="entry name" value="Jelly Rolls"/>
    <property type="match status" value="1"/>
</dbReference>
<dbReference type="InterPro" id="IPR018490">
    <property type="entry name" value="cNMP-bd_dom_sf"/>
</dbReference>
<name>A0A0T6BGX1_9SCAR</name>
<proteinExistence type="predicted"/>
<dbReference type="InterPro" id="IPR014710">
    <property type="entry name" value="RmlC-like_jellyroll"/>
</dbReference>
<dbReference type="GO" id="GO:0098855">
    <property type="term" value="C:HCN channel complex"/>
    <property type="evidence" value="ECO:0007669"/>
    <property type="project" value="TreeGrafter"/>
</dbReference>
<feature type="transmembrane region" description="Helical" evidence="1">
    <location>
        <begin position="47"/>
        <end position="66"/>
    </location>
</feature>
<evidence type="ECO:0000313" key="3">
    <source>
        <dbReference type="EMBL" id="KRT86543.1"/>
    </source>
</evidence>
<comment type="caution">
    <text evidence="3">The sequence shown here is derived from an EMBL/GenBank/DDBJ whole genome shotgun (WGS) entry which is preliminary data.</text>
</comment>
<dbReference type="OrthoDB" id="2021138at2759"/>
<dbReference type="CDD" id="cd00038">
    <property type="entry name" value="CAP_ED"/>
    <property type="match status" value="1"/>
</dbReference>
<reference evidence="3 4" key="1">
    <citation type="submission" date="2015-09" db="EMBL/GenBank/DDBJ databases">
        <title>Draft genome of the scarab beetle Oryctes borbonicus.</title>
        <authorList>
            <person name="Meyer J.M."/>
            <person name="Markov G.V."/>
            <person name="Baskaran P."/>
            <person name="Herrmann M."/>
            <person name="Sommer R.J."/>
            <person name="Roedelsperger C."/>
        </authorList>
    </citation>
    <scope>NUCLEOTIDE SEQUENCE [LARGE SCALE GENOMIC DNA]</scope>
    <source>
        <strain evidence="3">OB123</strain>
        <tissue evidence="3">Whole animal</tissue>
    </source>
</reference>
<dbReference type="PROSITE" id="PS50042">
    <property type="entry name" value="CNMP_BINDING_3"/>
    <property type="match status" value="1"/>
</dbReference>